<keyword evidence="2" id="KW-1185">Reference proteome</keyword>
<name>A0A8J4X7D3_CLAMG</name>
<dbReference type="Proteomes" id="UP000727407">
    <property type="component" value="Unassembled WGS sequence"/>
</dbReference>
<evidence type="ECO:0000313" key="2">
    <source>
        <dbReference type="Proteomes" id="UP000727407"/>
    </source>
</evidence>
<proteinExistence type="predicted"/>
<dbReference type="AlphaFoldDB" id="A0A8J4X7D3"/>
<gene>
    <name evidence="1" type="ORF">DAT39_005757</name>
</gene>
<reference evidence="1" key="1">
    <citation type="submission" date="2020-07" db="EMBL/GenBank/DDBJ databases">
        <title>Clarias magur genome sequencing, assembly and annotation.</title>
        <authorList>
            <person name="Kushwaha B."/>
            <person name="Kumar R."/>
            <person name="Das P."/>
            <person name="Joshi C.G."/>
            <person name="Kumar D."/>
            <person name="Nagpure N.S."/>
            <person name="Pandey M."/>
            <person name="Agarwal S."/>
            <person name="Srivastava S."/>
            <person name="Singh M."/>
            <person name="Sahoo L."/>
            <person name="Jayasankar P."/>
            <person name="Meher P.K."/>
            <person name="Koringa P.G."/>
            <person name="Iquebal M.A."/>
            <person name="Das S.P."/>
            <person name="Bit A."/>
            <person name="Patnaik S."/>
            <person name="Patel N."/>
            <person name="Shah T.M."/>
            <person name="Hinsu A."/>
            <person name="Jena J.K."/>
        </authorList>
    </citation>
    <scope>NUCLEOTIDE SEQUENCE</scope>
    <source>
        <strain evidence="1">CIFAMagur01</strain>
        <tissue evidence="1">Testis</tissue>
    </source>
</reference>
<organism evidence="1 2">
    <name type="scientific">Clarias magur</name>
    <name type="common">Asian catfish</name>
    <name type="synonym">Macropteronotus magur</name>
    <dbReference type="NCBI Taxonomy" id="1594786"/>
    <lineage>
        <taxon>Eukaryota</taxon>
        <taxon>Metazoa</taxon>
        <taxon>Chordata</taxon>
        <taxon>Craniata</taxon>
        <taxon>Vertebrata</taxon>
        <taxon>Euteleostomi</taxon>
        <taxon>Actinopterygii</taxon>
        <taxon>Neopterygii</taxon>
        <taxon>Teleostei</taxon>
        <taxon>Ostariophysi</taxon>
        <taxon>Siluriformes</taxon>
        <taxon>Clariidae</taxon>
        <taxon>Clarias</taxon>
    </lineage>
</organism>
<evidence type="ECO:0000313" key="1">
    <source>
        <dbReference type="EMBL" id="KAF5904574.1"/>
    </source>
</evidence>
<protein>
    <submittedName>
        <fullName evidence="1">Uncharacterized protein</fullName>
    </submittedName>
</protein>
<sequence>MANTETETFPLAKKAKHTKCRCRKMLIALRAVNRAETRVAFIISLQQNPASSAFAD</sequence>
<comment type="caution">
    <text evidence="1">The sequence shown here is derived from an EMBL/GenBank/DDBJ whole genome shotgun (WGS) entry which is preliminary data.</text>
</comment>
<dbReference type="EMBL" id="QNUK01000055">
    <property type="protein sequence ID" value="KAF5904574.1"/>
    <property type="molecule type" value="Genomic_DNA"/>
</dbReference>
<accession>A0A8J4X7D3</accession>